<dbReference type="AlphaFoldDB" id="A0AAJ0AWH0"/>
<sequence length="197" mass="21294">MSFTLPLSIVAVCFLSARLMVDGFLSVIRSSCSRTKVSKWGFSMLNACLYMSASAGTCNAYLDQLEALGTSCSVSWTESQRRRSIRRLYWAEDPKTAIQHSFCCCQSLGHPPPVGAVPPLGFNGRAQSMGPLSASAGPPLAVAVAIFDTLNAFWAPPSSSFTHSPTSHALHLFLCSWQTIQGMLDSLGVKREWIGGR</sequence>
<evidence type="ECO:0000256" key="1">
    <source>
        <dbReference type="SAM" id="SignalP"/>
    </source>
</evidence>
<feature type="signal peptide" evidence="1">
    <location>
        <begin position="1"/>
        <end position="23"/>
    </location>
</feature>
<evidence type="ECO:0000313" key="3">
    <source>
        <dbReference type="Proteomes" id="UP001224890"/>
    </source>
</evidence>
<dbReference type="EMBL" id="JAHMHR010000008">
    <property type="protein sequence ID" value="KAK1689404.1"/>
    <property type="molecule type" value="Genomic_DNA"/>
</dbReference>
<dbReference type="GeneID" id="85456462"/>
<proteinExistence type="predicted"/>
<gene>
    <name evidence="2" type="ORF">BDP55DRAFT_628727</name>
</gene>
<name>A0AAJ0AWH0_9PEZI</name>
<comment type="caution">
    <text evidence="2">The sequence shown here is derived from an EMBL/GenBank/DDBJ whole genome shotgun (WGS) entry which is preliminary data.</text>
</comment>
<keyword evidence="3" id="KW-1185">Reference proteome</keyword>
<evidence type="ECO:0000313" key="2">
    <source>
        <dbReference type="EMBL" id="KAK1689404.1"/>
    </source>
</evidence>
<reference evidence="2" key="1">
    <citation type="submission" date="2021-06" db="EMBL/GenBank/DDBJ databases">
        <title>Comparative genomics, transcriptomics and evolutionary studies reveal genomic signatures of adaptation to plant cell wall in hemibiotrophic fungi.</title>
        <authorList>
            <consortium name="DOE Joint Genome Institute"/>
            <person name="Baroncelli R."/>
            <person name="Diaz J.F."/>
            <person name="Benocci T."/>
            <person name="Peng M."/>
            <person name="Battaglia E."/>
            <person name="Haridas S."/>
            <person name="Andreopoulos W."/>
            <person name="Labutti K."/>
            <person name="Pangilinan J."/>
            <person name="Floch G.L."/>
            <person name="Makela M.R."/>
            <person name="Henrissat B."/>
            <person name="Grigoriev I.V."/>
            <person name="Crouch J.A."/>
            <person name="De Vries R.P."/>
            <person name="Sukno S.A."/>
            <person name="Thon M.R."/>
        </authorList>
    </citation>
    <scope>NUCLEOTIDE SEQUENCE</scope>
    <source>
        <strain evidence="2">CBS 193.32</strain>
    </source>
</reference>
<protein>
    <recommendedName>
        <fullName evidence="4">Secreted protein</fullName>
    </recommendedName>
</protein>
<keyword evidence="1" id="KW-0732">Signal</keyword>
<evidence type="ECO:0008006" key="4">
    <source>
        <dbReference type="Google" id="ProtNLM"/>
    </source>
</evidence>
<feature type="chain" id="PRO_5042467142" description="Secreted protein" evidence="1">
    <location>
        <begin position="24"/>
        <end position="197"/>
    </location>
</feature>
<dbReference type="Proteomes" id="UP001224890">
    <property type="component" value="Unassembled WGS sequence"/>
</dbReference>
<organism evidence="2 3">
    <name type="scientific">Colletotrichum godetiae</name>
    <dbReference type="NCBI Taxonomy" id="1209918"/>
    <lineage>
        <taxon>Eukaryota</taxon>
        <taxon>Fungi</taxon>
        <taxon>Dikarya</taxon>
        <taxon>Ascomycota</taxon>
        <taxon>Pezizomycotina</taxon>
        <taxon>Sordariomycetes</taxon>
        <taxon>Hypocreomycetidae</taxon>
        <taxon>Glomerellales</taxon>
        <taxon>Glomerellaceae</taxon>
        <taxon>Colletotrichum</taxon>
        <taxon>Colletotrichum acutatum species complex</taxon>
    </lineage>
</organism>
<accession>A0AAJ0AWH0</accession>
<dbReference type="RefSeq" id="XP_060433099.1">
    <property type="nucleotide sequence ID" value="XM_060571936.1"/>
</dbReference>